<dbReference type="InterPro" id="IPR005616">
    <property type="entry name" value="CcmH/CycL/Ccl2/NrfF_N"/>
</dbReference>
<gene>
    <name evidence="11" type="ordered locus">Caul_3890</name>
</gene>
<keyword evidence="9" id="KW-1133">Transmembrane helix</keyword>
<dbReference type="KEGG" id="cak:Caul_3890"/>
<evidence type="ECO:0000256" key="1">
    <source>
        <dbReference type="ARBA" id="ARBA00010342"/>
    </source>
</evidence>
<reference evidence="11" key="1">
    <citation type="submission" date="2008-01" db="EMBL/GenBank/DDBJ databases">
        <title>Complete sequence of chromosome of Caulobacter sp. K31.</title>
        <authorList>
            <consortium name="US DOE Joint Genome Institute"/>
            <person name="Copeland A."/>
            <person name="Lucas S."/>
            <person name="Lapidus A."/>
            <person name="Barry K."/>
            <person name="Glavina del Rio T."/>
            <person name="Dalin E."/>
            <person name="Tice H."/>
            <person name="Pitluck S."/>
            <person name="Bruce D."/>
            <person name="Goodwin L."/>
            <person name="Thompson L.S."/>
            <person name="Brettin T."/>
            <person name="Detter J.C."/>
            <person name="Han C."/>
            <person name="Schmutz J."/>
            <person name="Larimer F."/>
            <person name="Land M."/>
            <person name="Hauser L."/>
            <person name="Kyrpides N."/>
            <person name="Kim E."/>
            <person name="Stephens C."/>
            <person name="Richardson P."/>
        </authorList>
    </citation>
    <scope>NUCLEOTIDE SEQUENCE [LARGE SCALE GENOMIC DNA]</scope>
    <source>
        <strain evidence="11">K31</strain>
    </source>
</reference>
<dbReference type="Pfam" id="PF03918">
    <property type="entry name" value="CcmH"/>
    <property type="match status" value="1"/>
</dbReference>
<evidence type="ECO:0000259" key="10">
    <source>
        <dbReference type="Pfam" id="PF03918"/>
    </source>
</evidence>
<sequence length="151" mass="16335" precursor="true">MLVALAAVACLAGAAADPADRLPDPVQEARAREIFREVRCLVCQNESIDDSEAALAGDLRSIVRDQVKQGRSDKQIRAFLVERYGEFVLLKPPLSPGNALLWATPGIALILGGALMVMLLRRRPAPSPAGEDPQALSKIEEARLQVLLKDE</sequence>
<evidence type="ECO:0000256" key="3">
    <source>
        <dbReference type="ARBA" id="ARBA00022723"/>
    </source>
</evidence>
<dbReference type="CDD" id="cd16378">
    <property type="entry name" value="CcmH_N"/>
    <property type="match status" value="1"/>
</dbReference>
<accession>B0SVC5</accession>
<keyword evidence="3 9" id="KW-0479">Metal-binding</keyword>
<dbReference type="EMBL" id="CP000927">
    <property type="protein sequence ID" value="ABZ73015.1"/>
    <property type="molecule type" value="Genomic_DNA"/>
</dbReference>
<dbReference type="GO" id="GO:0046872">
    <property type="term" value="F:metal ion binding"/>
    <property type="evidence" value="ECO:0007669"/>
    <property type="project" value="UniProtKB-KW"/>
</dbReference>
<dbReference type="STRING" id="366602.Caul_3890"/>
<dbReference type="GO" id="GO:0017004">
    <property type="term" value="P:cytochrome complex assembly"/>
    <property type="evidence" value="ECO:0007669"/>
    <property type="project" value="UniProtKB-KW"/>
</dbReference>
<evidence type="ECO:0000256" key="4">
    <source>
        <dbReference type="ARBA" id="ARBA00022729"/>
    </source>
</evidence>
<dbReference type="Gene3D" id="1.10.8.640">
    <property type="entry name" value="Cytochrome C biogenesis protein"/>
    <property type="match status" value="1"/>
</dbReference>
<dbReference type="eggNOG" id="COG3088">
    <property type="taxonomic scope" value="Bacteria"/>
</dbReference>
<evidence type="ECO:0000256" key="9">
    <source>
        <dbReference type="RuleBase" id="RU364112"/>
    </source>
</evidence>
<comment type="function">
    <text evidence="7">Required for the biogenesis of c-type cytochromes. Possible subunit of a heme lyase.</text>
</comment>
<dbReference type="PANTHER" id="PTHR47870">
    <property type="entry name" value="CYTOCHROME C-TYPE BIOGENESIS PROTEIN CCMH"/>
    <property type="match status" value="1"/>
</dbReference>
<organism evidence="11">
    <name type="scientific">Caulobacter sp. (strain K31)</name>
    <dbReference type="NCBI Taxonomy" id="366602"/>
    <lineage>
        <taxon>Bacteria</taxon>
        <taxon>Pseudomonadati</taxon>
        <taxon>Pseudomonadota</taxon>
        <taxon>Alphaproteobacteria</taxon>
        <taxon>Caulobacterales</taxon>
        <taxon>Caulobacteraceae</taxon>
        <taxon>Caulobacter</taxon>
    </lineage>
</organism>
<proteinExistence type="inferred from homology"/>
<keyword evidence="6 9" id="KW-0408">Iron</keyword>
<dbReference type="OrthoDB" id="9804975at2"/>
<dbReference type="GO" id="GO:0005886">
    <property type="term" value="C:plasma membrane"/>
    <property type="evidence" value="ECO:0007669"/>
    <property type="project" value="TreeGrafter"/>
</dbReference>
<evidence type="ECO:0000256" key="8">
    <source>
        <dbReference type="ARBA" id="ARBA00060491"/>
    </source>
</evidence>
<keyword evidence="9" id="KW-0472">Membrane</keyword>
<evidence type="ECO:0000256" key="7">
    <source>
        <dbReference type="ARBA" id="ARBA00037230"/>
    </source>
</evidence>
<feature type="domain" description="CcmH/CycL/Ccl2/NrfF N-terminal" evidence="10">
    <location>
        <begin position="4"/>
        <end position="148"/>
    </location>
</feature>
<keyword evidence="2 9" id="KW-0349">Heme</keyword>
<dbReference type="FunFam" id="1.10.8.640:FF:000001">
    <property type="entry name" value="Cytochrome c-type biogenesis protein"/>
    <property type="match status" value="1"/>
</dbReference>
<comment type="similarity">
    <text evidence="1 9">Belongs to the CcmH/CycL/Ccl2/NrfF family.</text>
</comment>
<comment type="subcellular location">
    <subcellularLocation>
        <location evidence="8">Membrane</location>
        <topology evidence="8">Single-pass membrane protein</topology>
        <orientation evidence="8">Periplasmic side</orientation>
    </subcellularLocation>
</comment>
<keyword evidence="9" id="KW-0812">Transmembrane</keyword>
<dbReference type="AlphaFoldDB" id="B0SVC5"/>
<evidence type="ECO:0000256" key="2">
    <source>
        <dbReference type="ARBA" id="ARBA00022617"/>
    </source>
</evidence>
<evidence type="ECO:0000256" key="6">
    <source>
        <dbReference type="ARBA" id="ARBA00023004"/>
    </source>
</evidence>
<dbReference type="InterPro" id="IPR051263">
    <property type="entry name" value="C-type_cytochrome_biogenesis"/>
</dbReference>
<evidence type="ECO:0000256" key="5">
    <source>
        <dbReference type="ARBA" id="ARBA00022748"/>
    </source>
</evidence>
<dbReference type="HOGENOM" id="CLU_107187_2_0_5"/>
<dbReference type="InterPro" id="IPR038297">
    <property type="entry name" value="CcmH/CycL/NrfF/Ccl2_sf"/>
</dbReference>
<evidence type="ECO:0000313" key="11">
    <source>
        <dbReference type="EMBL" id="ABZ73015.1"/>
    </source>
</evidence>
<dbReference type="PANTHER" id="PTHR47870:SF1">
    <property type="entry name" value="CYTOCHROME C-TYPE BIOGENESIS PROTEIN CCMH"/>
    <property type="match status" value="1"/>
</dbReference>
<keyword evidence="5" id="KW-0201">Cytochrome c-type biogenesis</keyword>
<protein>
    <recommendedName>
        <fullName evidence="9">Cytochrome c-type biogenesis protein</fullName>
    </recommendedName>
</protein>
<feature type="transmembrane region" description="Helical" evidence="9">
    <location>
        <begin position="99"/>
        <end position="120"/>
    </location>
</feature>
<name>B0SVC5_CAUSK</name>
<keyword evidence="4 9" id="KW-0732">Signal</keyword>